<dbReference type="Proteomes" id="UP000199159">
    <property type="component" value="Unassembled WGS sequence"/>
</dbReference>
<keyword evidence="3" id="KW-0663">Pyridoxal phosphate</keyword>
<evidence type="ECO:0000256" key="2">
    <source>
        <dbReference type="ARBA" id="ARBA00007103"/>
    </source>
</evidence>
<dbReference type="FunFam" id="3.40.50.1100:FF:000003">
    <property type="entry name" value="Cystathionine beta-synthase"/>
    <property type="match status" value="1"/>
</dbReference>
<evidence type="ECO:0000256" key="1">
    <source>
        <dbReference type="ARBA" id="ARBA00001933"/>
    </source>
</evidence>
<dbReference type="Pfam" id="PF00291">
    <property type="entry name" value="PALP"/>
    <property type="match status" value="1"/>
</dbReference>
<dbReference type="InterPro" id="IPR001926">
    <property type="entry name" value="TrpB-like_PALP"/>
</dbReference>
<comment type="similarity">
    <text evidence="2">Belongs to the cysteine synthase/cystathionine beta-synthase family.</text>
</comment>
<evidence type="ECO:0000256" key="3">
    <source>
        <dbReference type="ARBA" id="ARBA00022898"/>
    </source>
</evidence>
<evidence type="ECO:0000313" key="6">
    <source>
        <dbReference type="Proteomes" id="UP000199159"/>
    </source>
</evidence>
<dbReference type="InterPro" id="IPR036052">
    <property type="entry name" value="TrpB-like_PALP_sf"/>
</dbReference>
<organism evidence="5 6">
    <name type="scientific">Litchfieldia salsa</name>
    <dbReference type="NCBI Taxonomy" id="930152"/>
    <lineage>
        <taxon>Bacteria</taxon>
        <taxon>Bacillati</taxon>
        <taxon>Bacillota</taxon>
        <taxon>Bacilli</taxon>
        <taxon>Bacillales</taxon>
        <taxon>Bacillaceae</taxon>
        <taxon>Litchfieldia</taxon>
    </lineage>
</organism>
<proteinExistence type="inferred from homology"/>
<dbReference type="GO" id="GO:0044272">
    <property type="term" value="P:sulfur compound biosynthetic process"/>
    <property type="evidence" value="ECO:0007669"/>
    <property type="project" value="UniProtKB-ARBA"/>
</dbReference>
<sequence>MVEDAERRGVLIPGKSTIIEPTSGNTGIGLALVSAVKGYSCIVMIPDSMSIERRKIVSGYGAKVELTPDEEGFEGTIKRAMQLVDKIPHSWIPLQFDNMANPSIHKLLEKRYGRI</sequence>
<evidence type="ECO:0000259" key="4">
    <source>
        <dbReference type="Pfam" id="PF00291"/>
    </source>
</evidence>
<dbReference type="SUPFAM" id="SSF53686">
    <property type="entry name" value="Tryptophan synthase beta subunit-like PLP-dependent enzymes"/>
    <property type="match status" value="1"/>
</dbReference>
<dbReference type="PANTHER" id="PTHR10314">
    <property type="entry name" value="CYSTATHIONINE BETA-SYNTHASE"/>
    <property type="match status" value="1"/>
</dbReference>
<dbReference type="EMBL" id="FNJU01000003">
    <property type="protein sequence ID" value="SDP48986.1"/>
    <property type="molecule type" value="Genomic_DNA"/>
</dbReference>
<comment type="cofactor">
    <cofactor evidence="1">
        <name>pyridoxal 5'-phosphate</name>
        <dbReference type="ChEBI" id="CHEBI:597326"/>
    </cofactor>
</comment>
<protein>
    <submittedName>
        <fullName evidence="5">Cysteine synthase A</fullName>
    </submittedName>
</protein>
<name>A0A1H0T669_9BACI</name>
<dbReference type="GO" id="GO:0009069">
    <property type="term" value="P:serine family amino acid metabolic process"/>
    <property type="evidence" value="ECO:0007669"/>
    <property type="project" value="UniProtKB-ARBA"/>
</dbReference>
<dbReference type="STRING" id="930152.SAMN05216565_103285"/>
<dbReference type="Gene3D" id="3.40.50.1100">
    <property type="match status" value="1"/>
</dbReference>
<gene>
    <name evidence="5" type="ORF">SAMN05216565_103285</name>
</gene>
<dbReference type="InterPro" id="IPR050214">
    <property type="entry name" value="Cys_Synth/Cystath_Beta-Synth"/>
</dbReference>
<feature type="domain" description="Tryptophan synthase beta chain-like PALP" evidence="4">
    <location>
        <begin position="2"/>
        <end position="104"/>
    </location>
</feature>
<reference evidence="6" key="1">
    <citation type="submission" date="2016-10" db="EMBL/GenBank/DDBJ databases">
        <authorList>
            <person name="Varghese N."/>
            <person name="Submissions S."/>
        </authorList>
    </citation>
    <scope>NUCLEOTIDE SEQUENCE [LARGE SCALE GENOMIC DNA]</scope>
    <source>
        <strain evidence="6">IBRC-M10078</strain>
    </source>
</reference>
<keyword evidence="6" id="KW-1185">Reference proteome</keyword>
<accession>A0A1H0T669</accession>
<dbReference type="GO" id="GO:0006534">
    <property type="term" value="P:cysteine metabolic process"/>
    <property type="evidence" value="ECO:0007669"/>
    <property type="project" value="UniProtKB-ARBA"/>
</dbReference>
<dbReference type="AlphaFoldDB" id="A0A1H0T669"/>
<evidence type="ECO:0000313" key="5">
    <source>
        <dbReference type="EMBL" id="SDP48986.1"/>
    </source>
</evidence>